<reference evidence="2" key="1">
    <citation type="journal article" date="2019" name="Environ. Microbiol.">
        <title>Fungal ecological strategies reflected in gene transcription - a case study of two litter decomposers.</title>
        <authorList>
            <person name="Barbi F."/>
            <person name="Kohler A."/>
            <person name="Barry K."/>
            <person name="Baskaran P."/>
            <person name="Daum C."/>
            <person name="Fauchery L."/>
            <person name="Ihrmark K."/>
            <person name="Kuo A."/>
            <person name="LaButti K."/>
            <person name="Lipzen A."/>
            <person name="Morin E."/>
            <person name="Grigoriev I.V."/>
            <person name="Henrissat B."/>
            <person name="Lindahl B."/>
            <person name="Martin F."/>
        </authorList>
    </citation>
    <scope>NUCLEOTIDE SEQUENCE</scope>
    <source>
        <strain evidence="2">JB14</strain>
    </source>
</reference>
<accession>A0A6A4GPX7</accession>
<dbReference type="AlphaFoldDB" id="A0A6A4GPX7"/>
<evidence type="ECO:0000256" key="1">
    <source>
        <dbReference type="SAM" id="MobiDB-lite"/>
    </source>
</evidence>
<evidence type="ECO:0000313" key="3">
    <source>
        <dbReference type="Proteomes" id="UP000799118"/>
    </source>
</evidence>
<dbReference type="EMBL" id="ML769810">
    <property type="protein sequence ID" value="KAE9387295.1"/>
    <property type="molecule type" value="Genomic_DNA"/>
</dbReference>
<keyword evidence="3" id="KW-1185">Reference proteome</keyword>
<dbReference type="InterPro" id="IPR040521">
    <property type="entry name" value="KDZ"/>
</dbReference>
<dbReference type="Proteomes" id="UP000799118">
    <property type="component" value="Unassembled WGS sequence"/>
</dbReference>
<sequence length="779" mass="90172">MENIPDVEVVEEFSAPDFNMLINEHTLPEDRDDDSDSSWEEDEDKGLTWTNWTSQMDKVVVAYMDWVYLTKKQPEHRRKPVERMDLYVVDIFGSSTKEIFLLEGLVHDSSSLVLAGLMPTAPLPHKTAIMTHTVALYHSLFVHCPKLGIQPFIKALCDAEGSPFEPYLATQMSVVFDLYVAILNHVCLCVQKVLQRDGPNWYMLNCCPTCQYRLKDEEQLEVHMLASCDGNNSLRRVEHVDKAKVDDHADADGAPGLAPSKERLDRRVGGGDYFLQPAQVDAWDEGNWEFINEIQRNGDQLTPEQHLWVEGQCKEHWHNAKDKNTARLKYPLSILNHYMSAEKEEREATKEGRSLGKFAITYNLLFLMLYIIGTGIENRETCEHYFNVTNALASITRHQSIFHCCQAIAEFIYYHDNFEMYSKSSLFILNNYKQALGILKGRGSIAKAMQKAGIKMSNTFYEWLVEEGNYLCSLTKVPPIETLEMEYFMKLEGLDRCQACLREAWEMWRNYKFNQGQDQGPALEKRCWNEMENERKLIADCQVLKWKLEIKDQWVNGSDKWCSVKKMVKEATYQKALDKLEGLLVARMFEMTQLNVAGTGYKMRKHIATALKLCSKSIKMAITTYNEWKWTMQKNRVLMQEFFKLIQAENELPWLHLEIRCLFTYMRDEEYRLKSISKDVEARDLALALQILLYWQERGCFNDLHRRRLLSIKRLDGFKFENNRYFSPGVAVAKEAPLSEVVDGPVLVGDAGSDVEEEDEEDEMDGEIDKALSIAVDLD</sequence>
<evidence type="ECO:0000313" key="2">
    <source>
        <dbReference type="EMBL" id="KAE9387295.1"/>
    </source>
</evidence>
<dbReference type="OrthoDB" id="3251205at2759"/>
<name>A0A6A4GPX7_9AGAR</name>
<feature type="compositionally biased region" description="Acidic residues" evidence="1">
    <location>
        <begin position="30"/>
        <end position="44"/>
    </location>
</feature>
<feature type="region of interest" description="Disordered" evidence="1">
    <location>
        <begin position="25"/>
        <end position="44"/>
    </location>
</feature>
<dbReference type="Pfam" id="PF18758">
    <property type="entry name" value="KDZ"/>
    <property type="match status" value="1"/>
</dbReference>
<organism evidence="2 3">
    <name type="scientific">Gymnopus androsaceus JB14</name>
    <dbReference type="NCBI Taxonomy" id="1447944"/>
    <lineage>
        <taxon>Eukaryota</taxon>
        <taxon>Fungi</taxon>
        <taxon>Dikarya</taxon>
        <taxon>Basidiomycota</taxon>
        <taxon>Agaricomycotina</taxon>
        <taxon>Agaricomycetes</taxon>
        <taxon>Agaricomycetidae</taxon>
        <taxon>Agaricales</taxon>
        <taxon>Marasmiineae</taxon>
        <taxon>Omphalotaceae</taxon>
        <taxon>Gymnopus</taxon>
    </lineage>
</organism>
<protein>
    <submittedName>
        <fullName evidence="2">Uncharacterized protein</fullName>
    </submittedName>
</protein>
<proteinExistence type="predicted"/>
<gene>
    <name evidence="2" type="ORF">BT96DRAFT_948478</name>
</gene>